<dbReference type="Proteomes" id="UP000318431">
    <property type="component" value="Unassembled WGS sequence"/>
</dbReference>
<dbReference type="InterPro" id="IPR023198">
    <property type="entry name" value="PGP-like_dom2"/>
</dbReference>
<accession>A0A562QWN9</accession>
<sequence>MTITSSGAEARPADAECNAWNAAFHELGLSWFWDAAHLPGGGAGAERSCVREYLTRHQPHLLAAYDADFLVDAILAAKARCAAQMAAAGNPGAAIDWRELQQRQIGA</sequence>
<dbReference type="AlphaFoldDB" id="A0A562QWN9"/>
<comment type="caution">
    <text evidence="1">The sequence shown here is derived from an EMBL/GenBank/DDBJ whole genome shotgun (WGS) entry which is preliminary data.</text>
</comment>
<gene>
    <name evidence="1" type="ORF">IP91_04774</name>
</gene>
<dbReference type="EMBL" id="VLLB01000012">
    <property type="protein sequence ID" value="TWI61187.1"/>
    <property type="molecule type" value="Genomic_DNA"/>
</dbReference>
<evidence type="ECO:0000313" key="1">
    <source>
        <dbReference type="EMBL" id="TWI61187.1"/>
    </source>
</evidence>
<evidence type="ECO:0000313" key="2">
    <source>
        <dbReference type="Proteomes" id="UP000318431"/>
    </source>
</evidence>
<proteinExistence type="predicted"/>
<reference evidence="1 2" key="1">
    <citation type="journal article" date="2015" name="Stand. Genomic Sci.">
        <title>Genomic Encyclopedia of Bacterial and Archaeal Type Strains, Phase III: the genomes of soil and plant-associated and newly described type strains.</title>
        <authorList>
            <person name="Whitman W.B."/>
            <person name="Woyke T."/>
            <person name="Klenk H.P."/>
            <person name="Zhou Y."/>
            <person name="Lilburn T.G."/>
            <person name="Beck B.J."/>
            <person name="De Vos P."/>
            <person name="Vandamme P."/>
            <person name="Eisen J.A."/>
            <person name="Garrity G."/>
            <person name="Hugenholtz P."/>
            <person name="Kyrpides N.C."/>
        </authorList>
    </citation>
    <scope>NUCLEOTIDE SEQUENCE [LARGE SCALE GENOMIC DNA]</scope>
    <source>
        <strain evidence="1 2">CGMCC 1.10822</strain>
    </source>
</reference>
<organism evidence="1 2">
    <name type="scientific">Pseudoduganella lurida</name>
    <dbReference type="NCBI Taxonomy" id="1036180"/>
    <lineage>
        <taxon>Bacteria</taxon>
        <taxon>Pseudomonadati</taxon>
        <taxon>Pseudomonadota</taxon>
        <taxon>Betaproteobacteria</taxon>
        <taxon>Burkholderiales</taxon>
        <taxon>Oxalobacteraceae</taxon>
        <taxon>Telluria group</taxon>
        <taxon>Pseudoduganella</taxon>
    </lineage>
</organism>
<protein>
    <submittedName>
        <fullName evidence="1">Uncharacterized protein</fullName>
    </submittedName>
</protein>
<dbReference type="Gene3D" id="1.10.150.240">
    <property type="entry name" value="Putative phosphatase, domain 2"/>
    <property type="match status" value="1"/>
</dbReference>
<dbReference type="RefSeq" id="WP_145652728.1">
    <property type="nucleotide sequence ID" value="NZ_VLLB01000012.1"/>
</dbReference>
<dbReference type="OrthoDB" id="9800058at2"/>
<keyword evidence="2" id="KW-1185">Reference proteome</keyword>
<name>A0A562QWN9_9BURK</name>